<dbReference type="InterPro" id="IPR036390">
    <property type="entry name" value="WH_DNA-bd_sf"/>
</dbReference>
<evidence type="ECO:0000256" key="5">
    <source>
        <dbReference type="SAM" id="MobiDB-lite"/>
    </source>
</evidence>
<dbReference type="PANTHER" id="PTHR30419">
    <property type="entry name" value="HTH-TYPE TRANSCRIPTIONAL REGULATOR YBHD"/>
    <property type="match status" value="1"/>
</dbReference>
<dbReference type="GO" id="GO:0003677">
    <property type="term" value="F:DNA binding"/>
    <property type="evidence" value="ECO:0007669"/>
    <property type="project" value="UniProtKB-KW"/>
</dbReference>
<keyword evidence="4" id="KW-0804">Transcription</keyword>
<dbReference type="Gene3D" id="3.40.190.290">
    <property type="match status" value="1"/>
</dbReference>
<dbReference type="InterPro" id="IPR050950">
    <property type="entry name" value="HTH-type_LysR_regulators"/>
</dbReference>
<organism evidence="7 8">
    <name type="scientific">Microvirga tunisiensis</name>
    <dbReference type="NCBI Taxonomy" id="2108360"/>
    <lineage>
        <taxon>Bacteria</taxon>
        <taxon>Pseudomonadati</taxon>
        <taxon>Pseudomonadota</taxon>
        <taxon>Alphaproteobacteria</taxon>
        <taxon>Hyphomicrobiales</taxon>
        <taxon>Methylobacteriaceae</taxon>
        <taxon>Microvirga</taxon>
    </lineage>
</organism>
<keyword evidence="8" id="KW-1185">Reference proteome</keyword>
<dbReference type="SUPFAM" id="SSF46785">
    <property type="entry name" value="Winged helix' DNA-binding domain"/>
    <property type="match status" value="1"/>
</dbReference>
<dbReference type="PRINTS" id="PR00039">
    <property type="entry name" value="HTHLYSR"/>
</dbReference>
<evidence type="ECO:0000256" key="3">
    <source>
        <dbReference type="ARBA" id="ARBA00023125"/>
    </source>
</evidence>
<dbReference type="Pfam" id="PF00126">
    <property type="entry name" value="HTH_1"/>
    <property type="match status" value="1"/>
</dbReference>
<dbReference type="PANTHER" id="PTHR30419:SF8">
    <property type="entry name" value="NITROGEN ASSIMILATION TRANSCRIPTIONAL ACTIVATOR-RELATED"/>
    <property type="match status" value="1"/>
</dbReference>
<dbReference type="GO" id="GO:0003700">
    <property type="term" value="F:DNA-binding transcription factor activity"/>
    <property type="evidence" value="ECO:0007669"/>
    <property type="project" value="InterPro"/>
</dbReference>
<evidence type="ECO:0000256" key="4">
    <source>
        <dbReference type="ARBA" id="ARBA00023163"/>
    </source>
</evidence>
<accession>A0A5N7MCX3</accession>
<dbReference type="Gene3D" id="1.10.10.10">
    <property type="entry name" value="Winged helix-like DNA-binding domain superfamily/Winged helix DNA-binding domain"/>
    <property type="match status" value="1"/>
</dbReference>
<dbReference type="FunFam" id="1.10.10.10:FF:000001">
    <property type="entry name" value="LysR family transcriptional regulator"/>
    <property type="match status" value="1"/>
</dbReference>
<reference evidence="7 8" key="1">
    <citation type="journal article" date="2019" name="Syst. Appl. Microbiol.">
        <title>Microvirga tunisiensis sp. nov., a root nodule symbiotic bacterium isolated from Lupinus micranthus and L. luteus grown in Northern Tunisia.</title>
        <authorList>
            <person name="Msaddak A."/>
            <person name="Rejili M."/>
            <person name="Duran D."/>
            <person name="Mars M."/>
            <person name="Palacios J.M."/>
            <person name="Ruiz-Argueso T."/>
            <person name="Rey L."/>
            <person name="Imperial J."/>
        </authorList>
    </citation>
    <scope>NUCLEOTIDE SEQUENCE [LARGE SCALE GENOMIC DNA]</scope>
    <source>
        <strain evidence="7 8">Lmie10</strain>
    </source>
</reference>
<dbReference type="Proteomes" id="UP000403266">
    <property type="component" value="Unassembled WGS sequence"/>
</dbReference>
<sequence length="365" mass="41154">MERVWPPMKCFSIKMKQMVCFWLLVNILHIFRRTEPLRPLERMNPMRIDFLGLHAFVAIAERGSFQHAAAHLNLSQTALSHRIRKLEEDLGVKLLSRTTREVSLTQAGLNLLPKVKETIESLAGSLDELRHEGRSRQETLSIGCLPTIASGRLPKALRRFQERHPDVMLRIYDNSATEISSLVHDGTIAFGITLVAAHRWDFDIEMLIKDPFTLVCPEDHPLAAQSDVSWSDLTEEPLIRISLQTGNRIIIDDALGSRREALSWRFEVQHIQTAVALVRAGVALTVIPSLAFDTVDERGLKLIPLRNPSVTRQLGIISKRGTPLSPLADELRKLIVQTFAEPKHRSSAGRIDKPGGRMKKIHQSP</sequence>
<dbReference type="Pfam" id="PF03466">
    <property type="entry name" value="LysR_substrate"/>
    <property type="match status" value="1"/>
</dbReference>
<dbReference type="InterPro" id="IPR000847">
    <property type="entry name" value="LysR_HTH_N"/>
</dbReference>
<keyword evidence="2" id="KW-0805">Transcription regulation</keyword>
<dbReference type="EMBL" id="VOSK01000011">
    <property type="protein sequence ID" value="MPR24781.1"/>
    <property type="molecule type" value="Genomic_DNA"/>
</dbReference>
<dbReference type="InterPro" id="IPR005119">
    <property type="entry name" value="LysR_subst-bd"/>
</dbReference>
<dbReference type="CDD" id="cd08440">
    <property type="entry name" value="PBP2_LTTR_like_4"/>
    <property type="match status" value="1"/>
</dbReference>
<protein>
    <submittedName>
        <fullName evidence="7">LysR family transcriptional regulator</fullName>
    </submittedName>
</protein>
<evidence type="ECO:0000256" key="1">
    <source>
        <dbReference type="ARBA" id="ARBA00009437"/>
    </source>
</evidence>
<dbReference type="AlphaFoldDB" id="A0A5N7MCX3"/>
<comment type="similarity">
    <text evidence="1">Belongs to the LysR transcriptional regulatory family.</text>
</comment>
<dbReference type="PROSITE" id="PS50931">
    <property type="entry name" value="HTH_LYSR"/>
    <property type="match status" value="1"/>
</dbReference>
<evidence type="ECO:0000259" key="6">
    <source>
        <dbReference type="PROSITE" id="PS50931"/>
    </source>
</evidence>
<keyword evidence="3" id="KW-0238">DNA-binding</keyword>
<feature type="compositionally biased region" description="Basic residues" evidence="5">
    <location>
        <begin position="356"/>
        <end position="365"/>
    </location>
</feature>
<gene>
    <name evidence="7" type="ORF">FS320_05935</name>
</gene>
<proteinExistence type="inferred from homology"/>
<name>A0A5N7MCX3_9HYPH</name>
<comment type="caution">
    <text evidence="7">The sequence shown here is derived from an EMBL/GenBank/DDBJ whole genome shotgun (WGS) entry which is preliminary data.</text>
</comment>
<evidence type="ECO:0000313" key="8">
    <source>
        <dbReference type="Proteomes" id="UP000403266"/>
    </source>
</evidence>
<evidence type="ECO:0000256" key="2">
    <source>
        <dbReference type="ARBA" id="ARBA00023015"/>
    </source>
</evidence>
<dbReference type="InterPro" id="IPR036388">
    <property type="entry name" value="WH-like_DNA-bd_sf"/>
</dbReference>
<feature type="region of interest" description="Disordered" evidence="5">
    <location>
        <begin position="345"/>
        <end position="365"/>
    </location>
</feature>
<dbReference type="SUPFAM" id="SSF53850">
    <property type="entry name" value="Periplasmic binding protein-like II"/>
    <property type="match status" value="1"/>
</dbReference>
<dbReference type="OrthoDB" id="9811588at2"/>
<evidence type="ECO:0000313" key="7">
    <source>
        <dbReference type="EMBL" id="MPR24781.1"/>
    </source>
</evidence>
<feature type="domain" description="HTH lysR-type" evidence="6">
    <location>
        <begin position="48"/>
        <end position="105"/>
    </location>
</feature>
<dbReference type="GO" id="GO:0005829">
    <property type="term" value="C:cytosol"/>
    <property type="evidence" value="ECO:0007669"/>
    <property type="project" value="TreeGrafter"/>
</dbReference>